<sequence>MNIQWYPGHMTKTRRLITENLKLVDIVIELVDARIPFSSKNPDIEELSRNKPRILVMNKSDLADPNTTSRWISWFAQKGYGVITVNSVTGKGISDVDKTARELLKEKIEKDKQRGRIFRPIRAMVVGIPNVGKSTFINKLVGRSSAKTGDRPGVTKGKQWIKIKKDFELLDTPGILWPKFEDMNVGMKLAFTGAIKQEILDTHTLSLELLKLLSSKFPNTLESRYKLTDIESKTPMELLTEIGQKRGFLISGGEVDYPRTALVVLDELRTGKLGNLTLEAPEEIETS</sequence>
<dbReference type="Proteomes" id="UP001486565">
    <property type="component" value="Chromosome"/>
</dbReference>
<dbReference type="InterPro" id="IPR030378">
    <property type="entry name" value="G_CP_dom"/>
</dbReference>
<comment type="subcellular location">
    <subcellularLocation>
        <location evidence="4">Cytoplasm</location>
    </subcellularLocation>
</comment>
<dbReference type="Gene3D" id="3.40.50.300">
    <property type="entry name" value="P-loop containing nucleotide triphosphate hydrolases"/>
    <property type="match status" value="1"/>
</dbReference>
<accession>A0ABZ2Y8R4</accession>
<dbReference type="PANTHER" id="PTHR45782:SF4">
    <property type="entry name" value="MITOCHONDRIAL RIBOSOME-ASSOCIATED GTPASE 1"/>
    <property type="match status" value="1"/>
</dbReference>
<evidence type="ECO:0000256" key="4">
    <source>
        <dbReference type="PIRNR" id="PIRNR006230"/>
    </source>
</evidence>
<name>A0ABZ2Y8R4_9FIRM</name>
<dbReference type="NCBIfam" id="TIGR03596">
    <property type="entry name" value="GTPase_YlqF"/>
    <property type="match status" value="1"/>
</dbReference>
<dbReference type="CDD" id="cd01856">
    <property type="entry name" value="YlqF"/>
    <property type="match status" value="1"/>
</dbReference>
<evidence type="ECO:0000256" key="2">
    <source>
        <dbReference type="ARBA" id="ARBA00022741"/>
    </source>
</evidence>
<dbReference type="Pfam" id="PF01926">
    <property type="entry name" value="MMR_HSR1"/>
    <property type="match status" value="1"/>
</dbReference>
<evidence type="ECO:0000313" key="7">
    <source>
        <dbReference type="Proteomes" id="UP001486565"/>
    </source>
</evidence>
<dbReference type="InterPro" id="IPR027417">
    <property type="entry name" value="P-loop_NTPase"/>
</dbReference>
<reference evidence="6 7" key="1">
    <citation type="submission" date="2023-03" db="EMBL/GenBank/DDBJ databases">
        <title>Novel Species.</title>
        <authorList>
            <person name="Ma S."/>
        </authorList>
    </citation>
    <scope>NUCLEOTIDE SEQUENCE [LARGE SCALE GENOMIC DNA]</scope>
    <source>
        <strain evidence="6 7">LIND6LT2</strain>
    </source>
</reference>
<dbReference type="PRINTS" id="PR00326">
    <property type="entry name" value="GTP1OBG"/>
</dbReference>
<dbReference type="PANTHER" id="PTHR45782">
    <property type="entry name" value="MITOCHONDRIAL RIBOSOME-ASSOCIATED GTPASE 1"/>
    <property type="match status" value="1"/>
</dbReference>
<dbReference type="InterPro" id="IPR019991">
    <property type="entry name" value="GTP-bd_ribosome_bgen"/>
</dbReference>
<dbReference type="PROSITE" id="PS51721">
    <property type="entry name" value="G_CP"/>
    <property type="match status" value="1"/>
</dbReference>
<keyword evidence="7" id="KW-1185">Reference proteome</keyword>
<keyword evidence="2 4" id="KW-0547">Nucleotide-binding</keyword>
<comment type="similarity">
    <text evidence="4">Belongs to the TRAFAC class YlqF/YawG GTPase family. MTG1 subfamily.</text>
</comment>
<dbReference type="InterPro" id="IPR006073">
    <property type="entry name" value="GTP-bd"/>
</dbReference>
<protein>
    <recommendedName>
        <fullName evidence="1 4">Ribosome biogenesis GTPase A</fullName>
    </recommendedName>
</protein>
<keyword evidence="3 4" id="KW-0342">GTP-binding</keyword>
<dbReference type="InterPro" id="IPR016478">
    <property type="entry name" value="GTPase_MTG1"/>
</dbReference>
<gene>
    <name evidence="6" type="primary">ylqF</name>
    <name evidence="6" type="ORF">QBE51_02140</name>
</gene>
<evidence type="ECO:0000256" key="1">
    <source>
        <dbReference type="ARBA" id="ARBA00014898"/>
    </source>
</evidence>
<feature type="domain" description="CP-type G" evidence="5">
    <location>
        <begin position="13"/>
        <end position="178"/>
    </location>
</feature>
<evidence type="ECO:0000256" key="3">
    <source>
        <dbReference type="ARBA" id="ARBA00023134"/>
    </source>
</evidence>
<dbReference type="EMBL" id="CP121687">
    <property type="protein sequence ID" value="WZL70352.1"/>
    <property type="molecule type" value="Genomic_DNA"/>
</dbReference>
<dbReference type="InterPro" id="IPR023179">
    <property type="entry name" value="GTP-bd_ortho_bundle_sf"/>
</dbReference>
<evidence type="ECO:0000259" key="5">
    <source>
        <dbReference type="PROSITE" id="PS51721"/>
    </source>
</evidence>
<proteinExistence type="inferred from homology"/>
<organism evidence="6 7">
    <name type="scientific">Defluviitalea saccharophila</name>
    <dbReference type="NCBI Taxonomy" id="879970"/>
    <lineage>
        <taxon>Bacteria</taxon>
        <taxon>Bacillati</taxon>
        <taxon>Bacillota</taxon>
        <taxon>Clostridia</taxon>
        <taxon>Lachnospirales</taxon>
        <taxon>Defluviitaleaceae</taxon>
        <taxon>Defluviitalea</taxon>
    </lineage>
</organism>
<dbReference type="SUPFAM" id="SSF52540">
    <property type="entry name" value="P-loop containing nucleoside triphosphate hydrolases"/>
    <property type="match status" value="1"/>
</dbReference>
<dbReference type="Gene3D" id="1.10.1580.10">
    <property type="match status" value="1"/>
</dbReference>
<dbReference type="RefSeq" id="WP_341877316.1">
    <property type="nucleotide sequence ID" value="NZ_CP121687.1"/>
</dbReference>
<comment type="function">
    <text evidence="4">Required for a late step of 50S ribosomal subunit assembly. Has GTPase activity.</text>
</comment>
<dbReference type="PIRSF" id="PIRSF006230">
    <property type="entry name" value="MG442"/>
    <property type="match status" value="1"/>
</dbReference>
<keyword evidence="4" id="KW-0963">Cytoplasm</keyword>
<evidence type="ECO:0000313" key="6">
    <source>
        <dbReference type="EMBL" id="WZL70352.1"/>
    </source>
</evidence>